<dbReference type="Gene3D" id="3.30.450.40">
    <property type="match status" value="1"/>
</dbReference>
<dbReference type="OrthoDB" id="3683444at2"/>
<dbReference type="InterPro" id="IPR003018">
    <property type="entry name" value="GAF"/>
</dbReference>
<keyword evidence="1" id="KW-0808">Transferase</keyword>
<gene>
    <name evidence="6" type="ORF">C8046_09075</name>
</gene>
<dbReference type="Gene3D" id="1.10.10.10">
    <property type="entry name" value="Winged helix-like DNA-binding domain superfamily/Winged helix DNA-binding domain"/>
    <property type="match status" value="1"/>
</dbReference>
<evidence type="ECO:0000256" key="1">
    <source>
        <dbReference type="ARBA" id="ARBA00022679"/>
    </source>
</evidence>
<name>A0A2U1ZUW0_9MICO</name>
<dbReference type="Proteomes" id="UP000245166">
    <property type="component" value="Unassembled WGS sequence"/>
</dbReference>
<keyword evidence="3" id="KW-0805">Transcription regulation</keyword>
<keyword evidence="2" id="KW-0418">Kinase</keyword>
<dbReference type="InterPro" id="IPR012074">
    <property type="entry name" value="GAF_ANTAR"/>
</dbReference>
<dbReference type="InterPro" id="IPR029016">
    <property type="entry name" value="GAF-like_dom_sf"/>
</dbReference>
<comment type="caution">
    <text evidence="6">The sequence shown here is derived from an EMBL/GenBank/DDBJ whole genome shotgun (WGS) entry which is preliminary data.</text>
</comment>
<accession>A0A2U1ZUW0</accession>
<dbReference type="InterPro" id="IPR036388">
    <property type="entry name" value="WH-like_DNA-bd_sf"/>
</dbReference>
<dbReference type="InterPro" id="IPR005561">
    <property type="entry name" value="ANTAR"/>
</dbReference>
<feature type="domain" description="ANTAR" evidence="5">
    <location>
        <begin position="170"/>
        <end position="231"/>
    </location>
</feature>
<dbReference type="SMART" id="SM01012">
    <property type="entry name" value="ANTAR"/>
    <property type="match status" value="1"/>
</dbReference>
<keyword evidence="4" id="KW-0804">Transcription</keyword>
<evidence type="ECO:0000256" key="3">
    <source>
        <dbReference type="ARBA" id="ARBA00023015"/>
    </source>
</evidence>
<dbReference type="InterPro" id="IPR011006">
    <property type="entry name" value="CheY-like_superfamily"/>
</dbReference>
<evidence type="ECO:0000256" key="2">
    <source>
        <dbReference type="ARBA" id="ARBA00022777"/>
    </source>
</evidence>
<evidence type="ECO:0000259" key="5">
    <source>
        <dbReference type="PROSITE" id="PS50921"/>
    </source>
</evidence>
<keyword evidence="7" id="KW-1185">Reference proteome</keyword>
<sequence>MTSRTRERDLVDTFVTLSDTLVADYDVVDLVQVLVDRTATIFRAASVGLLLADPDGTVEVLASTDERAQLIELIQLRANAGPCMECYRSGEPVEVPDVLLAGPEREELRTAMVSLDLRAVHSVPMHLREQTIGSLNLFHSDPGPLDPDDLAVVQALADVATIGILHQRALVESDTVRTQLQRALDSRIVIEQAKGAVAYAHDLRVDEAFDRIRSYARANRLQISAVAQRIVAFELEV</sequence>
<evidence type="ECO:0000313" key="7">
    <source>
        <dbReference type="Proteomes" id="UP000245166"/>
    </source>
</evidence>
<dbReference type="Pfam" id="PF13185">
    <property type="entry name" value="GAF_2"/>
    <property type="match status" value="1"/>
</dbReference>
<dbReference type="PIRSF" id="PIRSF036625">
    <property type="entry name" value="GAF_ANTAR"/>
    <property type="match status" value="1"/>
</dbReference>
<proteinExistence type="predicted"/>
<dbReference type="SUPFAM" id="SSF52172">
    <property type="entry name" value="CheY-like"/>
    <property type="match status" value="1"/>
</dbReference>
<dbReference type="Pfam" id="PF03861">
    <property type="entry name" value="ANTAR"/>
    <property type="match status" value="1"/>
</dbReference>
<evidence type="ECO:0000256" key="4">
    <source>
        <dbReference type="ARBA" id="ARBA00023163"/>
    </source>
</evidence>
<dbReference type="SMART" id="SM00065">
    <property type="entry name" value="GAF"/>
    <property type="match status" value="1"/>
</dbReference>
<dbReference type="AlphaFoldDB" id="A0A2U1ZUW0"/>
<reference evidence="6 7" key="1">
    <citation type="submission" date="2018-03" db="EMBL/GenBank/DDBJ databases">
        <title>Genome assembly of novel Miniimonas species PCH200.</title>
        <authorList>
            <person name="Thakur V."/>
            <person name="Kumar V."/>
            <person name="Singh D."/>
        </authorList>
    </citation>
    <scope>NUCLEOTIDE SEQUENCE [LARGE SCALE GENOMIC DNA]</scope>
    <source>
        <strain evidence="6 7">PCH200</strain>
    </source>
</reference>
<organism evidence="6 7">
    <name type="scientific">Serinibacter arcticus</name>
    <dbReference type="NCBI Taxonomy" id="1655435"/>
    <lineage>
        <taxon>Bacteria</taxon>
        <taxon>Bacillati</taxon>
        <taxon>Actinomycetota</taxon>
        <taxon>Actinomycetes</taxon>
        <taxon>Micrococcales</taxon>
        <taxon>Beutenbergiaceae</taxon>
        <taxon>Serinibacter</taxon>
    </lineage>
</organism>
<dbReference type="GO" id="GO:0003723">
    <property type="term" value="F:RNA binding"/>
    <property type="evidence" value="ECO:0007669"/>
    <property type="project" value="InterPro"/>
</dbReference>
<dbReference type="PROSITE" id="PS50921">
    <property type="entry name" value="ANTAR"/>
    <property type="match status" value="1"/>
</dbReference>
<dbReference type="EMBL" id="PYHR01000002">
    <property type="protein sequence ID" value="PWD50775.1"/>
    <property type="molecule type" value="Genomic_DNA"/>
</dbReference>
<dbReference type="RefSeq" id="WP_109229157.1">
    <property type="nucleotide sequence ID" value="NZ_PYHR01000002.1"/>
</dbReference>
<dbReference type="GO" id="GO:0016301">
    <property type="term" value="F:kinase activity"/>
    <property type="evidence" value="ECO:0007669"/>
    <property type="project" value="UniProtKB-KW"/>
</dbReference>
<evidence type="ECO:0000313" key="6">
    <source>
        <dbReference type="EMBL" id="PWD50775.1"/>
    </source>
</evidence>
<dbReference type="SUPFAM" id="SSF55781">
    <property type="entry name" value="GAF domain-like"/>
    <property type="match status" value="1"/>
</dbReference>
<protein>
    <submittedName>
        <fullName evidence="6">Transcriptional regulator</fullName>
    </submittedName>
</protein>